<evidence type="ECO:0000313" key="5">
    <source>
        <dbReference type="EnsemblProtists" id="EKX45101"/>
    </source>
</evidence>
<evidence type="ECO:0000259" key="3">
    <source>
        <dbReference type="PROSITE" id="PS50106"/>
    </source>
</evidence>
<dbReference type="InterPro" id="IPR036034">
    <property type="entry name" value="PDZ_sf"/>
</dbReference>
<dbReference type="Proteomes" id="UP000011087">
    <property type="component" value="Unassembled WGS sequence"/>
</dbReference>
<gene>
    <name evidence="4" type="ORF">GUITHDRAFT_139365</name>
</gene>
<dbReference type="GeneID" id="17301702"/>
<keyword evidence="1" id="KW-0175">Coiled coil</keyword>
<evidence type="ECO:0000256" key="1">
    <source>
        <dbReference type="SAM" id="Coils"/>
    </source>
</evidence>
<dbReference type="Pfam" id="PF17820">
    <property type="entry name" value="PDZ_6"/>
    <property type="match status" value="1"/>
</dbReference>
<feature type="compositionally biased region" description="Basic and acidic residues" evidence="2">
    <location>
        <begin position="522"/>
        <end position="531"/>
    </location>
</feature>
<protein>
    <recommendedName>
        <fullName evidence="3">PDZ domain-containing protein</fullName>
    </recommendedName>
</protein>
<evidence type="ECO:0000313" key="4">
    <source>
        <dbReference type="EMBL" id="EKX45101.1"/>
    </source>
</evidence>
<evidence type="ECO:0000256" key="2">
    <source>
        <dbReference type="SAM" id="MobiDB-lite"/>
    </source>
</evidence>
<dbReference type="HOGENOM" id="CLU_344338_0_0_1"/>
<name>L1J994_GUITC</name>
<dbReference type="Gene3D" id="3.40.50.150">
    <property type="entry name" value="Vaccinia Virus protein VP39"/>
    <property type="match status" value="1"/>
</dbReference>
<dbReference type="KEGG" id="gtt:GUITHDRAFT_139365"/>
<feature type="coiled-coil region" evidence="1">
    <location>
        <begin position="222"/>
        <end position="256"/>
    </location>
</feature>
<accession>L1J994</accession>
<feature type="region of interest" description="Disordered" evidence="2">
    <location>
        <begin position="268"/>
        <end position="287"/>
    </location>
</feature>
<dbReference type="RefSeq" id="XP_005832081.1">
    <property type="nucleotide sequence ID" value="XM_005832024.1"/>
</dbReference>
<dbReference type="AlphaFoldDB" id="L1J994"/>
<proteinExistence type="predicted"/>
<feature type="domain" description="PDZ" evidence="3">
    <location>
        <begin position="552"/>
        <end position="638"/>
    </location>
</feature>
<dbReference type="EnsemblProtists" id="EKX45101">
    <property type="protein sequence ID" value="EKX45101"/>
    <property type="gene ID" value="GUITHDRAFT_139365"/>
</dbReference>
<reference evidence="6" key="2">
    <citation type="submission" date="2012-11" db="EMBL/GenBank/DDBJ databases">
        <authorList>
            <person name="Kuo A."/>
            <person name="Curtis B.A."/>
            <person name="Tanifuji G."/>
            <person name="Burki F."/>
            <person name="Gruber A."/>
            <person name="Irimia M."/>
            <person name="Maruyama S."/>
            <person name="Arias M.C."/>
            <person name="Ball S.G."/>
            <person name="Gile G.H."/>
            <person name="Hirakawa Y."/>
            <person name="Hopkins J.F."/>
            <person name="Rensing S.A."/>
            <person name="Schmutz J."/>
            <person name="Symeonidi A."/>
            <person name="Elias M."/>
            <person name="Eveleigh R.J."/>
            <person name="Herman E.K."/>
            <person name="Klute M.J."/>
            <person name="Nakayama T."/>
            <person name="Obornik M."/>
            <person name="Reyes-Prieto A."/>
            <person name="Armbrust E.V."/>
            <person name="Aves S.J."/>
            <person name="Beiko R.G."/>
            <person name="Coutinho P."/>
            <person name="Dacks J.B."/>
            <person name="Durnford D.G."/>
            <person name="Fast N.M."/>
            <person name="Green B.R."/>
            <person name="Grisdale C."/>
            <person name="Hempe F."/>
            <person name="Henrissat B."/>
            <person name="Hoppner M.P."/>
            <person name="Ishida K.-I."/>
            <person name="Kim E."/>
            <person name="Koreny L."/>
            <person name="Kroth P.G."/>
            <person name="Liu Y."/>
            <person name="Malik S.-B."/>
            <person name="Maier U.G."/>
            <person name="McRose D."/>
            <person name="Mock T."/>
            <person name="Neilson J.A."/>
            <person name="Onodera N.T."/>
            <person name="Poole A.M."/>
            <person name="Pritham E.J."/>
            <person name="Richards T.A."/>
            <person name="Rocap G."/>
            <person name="Roy S.W."/>
            <person name="Sarai C."/>
            <person name="Schaack S."/>
            <person name="Shirato S."/>
            <person name="Slamovits C.H."/>
            <person name="Spencer D.F."/>
            <person name="Suzuki S."/>
            <person name="Worden A.Z."/>
            <person name="Zauner S."/>
            <person name="Barry K."/>
            <person name="Bell C."/>
            <person name="Bharti A.K."/>
            <person name="Crow J.A."/>
            <person name="Grimwood J."/>
            <person name="Kramer R."/>
            <person name="Lindquist E."/>
            <person name="Lucas S."/>
            <person name="Salamov A."/>
            <person name="McFadden G.I."/>
            <person name="Lane C.E."/>
            <person name="Keeling P.J."/>
            <person name="Gray M.W."/>
            <person name="Grigoriev I.V."/>
            <person name="Archibald J.M."/>
        </authorList>
    </citation>
    <scope>NUCLEOTIDE SEQUENCE</scope>
    <source>
        <strain evidence="6">CCMP2712</strain>
    </source>
</reference>
<feature type="region of interest" description="Disordered" evidence="2">
    <location>
        <begin position="484"/>
        <end position="533"/>
    </location>
</feature>
<dbReference type="Pfam" id="PF10294">
    <property type="entry name" value="Methyltransf_16"/>
    <property type="match status" value="1"/>
</dbReference>
<dbReference type="PaxDb" id="55529-EKX45101"/>
<sequence length="822" mass="90925">MKGRGKGATLKGQKVLEVGAGCGLLGLILANLGAQAGLWSGRSSGALRMIQVVLTEAEEAMKNLRRNVERNSKVNWSDEDDIKTLETTSHAPFDVIVGTDVIFNVKLVEPLLRLLYRVSHDKSTIWLCMQERCPEAHKTLLKLAPKFFELIDMSKSLSILWPKLPPAYSMKDILAKGQDINLLTLSRDLDNCQLQQLFMRVEEKAEISSRLIENLRVDRLQHVELQERSHSLQALNDELTQAIDRLQNDFLVLLNAFQEKDADLKKLEATREEEKAPSSAREGGEQNIQGKPIQFHTSEQVQVAGASDTSVGNEDLSQERSTSSPPKLVCQIPEKIHQPGQNSLSPSQPYELHFVSRESKLRIETKASFPFTEKLCILKHNEKDYLLKSSYVNGEHVTKLYVPRASLELNNQAKDCIGCDYNTTLTISCTKSNVVVSGTRNFAYMEADRQVLYSNYEVLGLDTIFGFFSRHPNKNEILLQVKKRATGESQESSERRRVSKSATPPQSPTNRRFVGSVNPDVSSRRSIESKGSKKSSPVVSIDLFFAPLQQDEVVLFDGRPRKHNIGVGVHFRVNKKGELVFDFLTPNGPAQKSGIIEIGDRLVAIDGRPTDRMRADEAAECLLGSEGSKVKLTVAHGVKRVLQDVVTGAGAGEGDPNQRVKLDQNVIGHVQAVGASKSQIPPCVFSAPELRVEEASSRRSERSGAAERRGELASILKYSKKVEGGEGLRNEQAQTLSGALKLQEDLSLIETGGSVGDMILDVDVDPLRSLEPASSQVHSLHHIFSPSTVSELYARKVPLHDFSLAEADGISRNIIESSKLLH</sequence>
<dbReference type="SUPFAM" id="SSF53335">
    <property type="entry name" value="S-adenosyl-L-methionine-dependent methyltransferases"/>
    <property type="match status" value="1"/>
</dbReference>
<dbReference type="PROSITE" id="PS50106">
    <property type="entry name" value="PDZ"/>
    <property type="match status" value="1"/>
</dbReference>
<dbReference type="InterPro" id="IPR019410">
    <property type="entry name" value="Methyltransf_16"/>
</dbReference>
<dbReference type="PANTHER" id="PTHR14614:SF98">
    <property type="entry name" value="S-ADENOSYL-L-METHIONINE-DEPENDENT METHYLTRANSFERASES SUPERFAMILY PROTEIN"/>
    <property type="match status" value="1"/>
</dbReference>
<keyword evidence="6" id="KW-1185">Reference proteome</keyword>
<dbReference type="InterPro" id="IPR001478">
    <property type="entry name" value="PDZ"/>
</dbReference>
<reference evidence="4 6" key="1">
    <citation type="journal article" date="2012" name="Nature">
        <title>Algal genomes reveal evolutionary mosaicism and the fate of nucleomorphs.</title>
        <authorList>
            <consortium name="DOE Joint Genome Institute"/>
            <person name="Curtis B.A."/>
            <person name="Tanifuji G."/>
            <person name="Burki F."/>
            <person name="Gruber A."/>
            <person name="Irimia M."/>
            <person name="Maruyama S."/>
            <person name="Arias M.C."/>
            <person name="Ball S.G."/>
            <person name="Gile G.H."/>
            <person name="Hirakawa Y."/>
            <person name="Hopkins J.F."/>
            <person name="Kuo A."/>
            <person name="Rensing S.A."/>
            <person name="Schmutz J."/>
            <person name="Symeonidi A."/>
            <person name="Elias M."/>
            <person name="Eveleigh R.J."/>
            <person name="Herman E.K."/>
            <person name="Klute M.J."/>
            <person name="Nakayama T."/>
            <person name="Obornik M."/>
            <person name="Reyes-Prieto A."/>
            <person name="Armbrust E.V."/>
            <person name="Aves S.J."/>
            <person name="Beiko R.G."/>
            <person name="Coutinho P."/>
            <person name="Dacks J.B."/>
            <person name="Durnford D.G."/>
            <person name="Fast N.M."/>
            <person name="Green B.R."/>
            <person name="Grisdale C.J."/>
            <person name="Hempel F."/>
            <person name="Henrissat B."/>
            <person name="Hoppner M.P."/>
            <person name="Ishida K."/>
            <person name="Kim E."/>
            <person name="Koreny L."/>
            <person name="Kroth P.G."/>
            <person name="Liu Y."/>
            <person name="Malik S.B."/>
            <person name="Maier U.G."/>
            <person name="McRose D."/>
            <person name="Mock T."/>
            <person name="Neilson J.A."/>
            <person name="Onodera N.T."/>
            <person name="Poole A.M."/>
            <person name="Pritham E.J."/>
            <person name="Richards T.A."/>
            <person name="Rocap G."/>
            <person name="Roy S.W."/>
            <person name="Sarai C."/>
            <person name="Schaack S."/>
            <person name="Shirato S."/>
            <person name="Slamovits C.H."/>
            <person name="Spencer D.F."/>
            <person name="Suzuki S."/>
            <person name="Worden A.Z."/>
            <person name="Zauner S."/>
            <person name="Barry K."/>
            <person name="Bell C."/>
            <person name="Bharti A.K."/>
            <person name="Crow J.A."/>
            <person name="Grimwood J."/>
            <person name="Kramer R."/>
            <person name="Lindquist E."/>
            <person name="Lucas S."/>
            <person name="Salamov A."/>
            <person name="McFadden G.I."/>
            <person name="Lane C.E."/>
            <person name="Keeling P.J."/>
            <person name="Gray M.W."/>
            <person name="Grigoriev I.V."/>
            <person name="Archibald J.M."/>
        </authorList>
    </citation>
    <scope>NUCLEOTIDE SEQUENCE</scope>
    <source>
        <strain evidence="4 6">CCMP2712</strain>
    </source>
</reference>
<dbReference type="SMART" id="SM00228">
    <property type="entry name" value="PDZ"/>
    <property type="match status" value="1"/>
</dbReference>
<dbReference type="OrthoDB" id="194386at2759"/>
<reference evidence="5" key="3">
    <citation type="submission" date="2016-03" db="UniProtKB">
        <authorList>
            <consortium name="EnsemblProtists"/>
        </authorList>
    </citation>
    <scope>IDENTIFICATION</scope>
</reference>
<dbReference type="EMBL" id="JH993001">
    <property type="protein sequence ID" value="EKX45101.1"/>
    <property type="molecule type" value="Genomic_DNA"/>
</dbReference>
<feature type="compositionally biased region" description="Polar residues" evidence="2">
    <location>
        <begin position="301"/>
        <end position="312"/>
    </location>
</feature>
<dbReference type="InterPro" id="IPR041489">
    <property type="entry name" value="PDZ_6"/>
</dbReference>
<feature type="coiled-coil region" evidence="1">
    <location>
        <begin position="47"/>
        <end position="74"/>
    </location>
</feature>
<dbReference type="SUPFAM" id="SSF50156">
    <property type="entry name" value="PDZ domain-like"/>
    <property type="match status" value="1"/>
</dbReference>
<dbReference type="CDD" id="cd06782">
    <property type="entry name" value="cpPDZ_CPP-like"/>
    <property type="match status" value="1"/>
</dbReference>
<organism evidence="4">
    <name type="scientific">Guillardia theta (strain CCMP2712)</name>
    <name type="common">Cryptophyte</name>
    <dbReference type="NCBI Taxonomy" id="905079"/>
    <lineage>
        <taxon>Eukaryota</taxon>
        <taxon>Cryptophyceae</taxon>
        <taxon>Pyrenomonadales</taxon>
        <taxon>Geminigeraceae</taxon>
        <taxon>Guillardia</taxon>
    </lineage>
</organism>
<dbReference type="PANTHER" id="PTHR14614">
    <property type="entry name" value="HEPATOCELLULAR CARCINOMA-ASSOCIATED ANTIGEN"/>
    <property type="match status" value="1"/>
</dbReference>
<evidence type="ECO:0000313" key="6">
    <source>
        <dbReference type="Proteomes" id="UP000011087"/>
    </source>
</evidence>
<dbReference type="InterPro" id="IPR029063">
    <property type="entry name" value="SAM-dependent_MTases_sf"/>
</dbReference>
<dbReference type="Gene3D" id="2.30.42.10">
    <property type="match status" value="1"/>
</dbReference>
<dbReference type="CDD" id="cd02440">
    <property type="entry name" value="AdoMet_MTases"/>
    <property type="match status" value="1"/>
</dbReference>
<feature type="region of interest" description="Disordered" evidence="2">
    <location>
        <begin position="301"/>
        <end position="327"/>
    </location>
</feature>